<proteinExistence type="predicted"/>
<evidence type="ECO:0000313" key="2">
    <source>
        <dbReference type="Proteomes" id="UP000615446"/>
    </source>
</evidence>
<name>A0A8H3MDA6_9GLOM</name>
<reference evidence="1" key="1">
    <citation type="submission" date="2019-10" db="EMBL/GenBank/DDBJ databases">
        <title>Conservation and host-specific expression of non-tandemly repeated heterogenous ribosome RNA gene in arbuscular mycorrhizal fungi.</title>
        <authorList>
            <person name="Maeda T."/>
            <person name="Kobayashi Y."/>
            <person name="Nakagawa T."/>
            <person name="Ezawa T."/>
            <person name="Yamaguchi K."/>
            <person name="Bino T."/>
            <person name="Nishimoto Y."/>
            <person name="Shigenobu S."/>
            <person name="Kawaguchi M."/>
        </authorList>
    </citation>
    <scope>NUCLEOTIDE SEQUENCE</scope>
    <source>
        <strain evidence="1">HR1</strain>
    </source>
</reference>
<accession>A0A8H3MDA6</accession>
<evidence type="ECO:0000313" key="1">
    <source>
        <dbReference type="EMBL" id="GET02331.1"/>
    </source>
</evidence>
<organism evidence="1 2">
    <name type="scientific">Rhizophagus clarus</name>
    <dbReference type="NCBI Taxonomy" id="94130"/>
    <lineage>
        <taxon>Eukaryota</taxon>
        <taxon>Fungi</taxon>
        <taxon>Fungi incertae sedis</taxon>
        <taxon>Mucoromycota</taxon>
        <taxon>Glomeromycotina</taxon>
        <taxon>Glomeromycetes</taxon>
        <taxon>Glomerales</taxon>
        <taxon>Glomeraceae</taxon>
        <taxon>Rhizophagus</taxon>
    </lineage>
</organism>
<comment type="caution">
    <text evidence="1">The sequence shown here is derived from an EMBL/GenBank/DDBJ whole genome shotgun (WGS) entry which is preliminary data.</text>
</comment>
<gene>
    <name evidence="1" type="ORF">RCL2_002871600</name>
</gene>
<protein>
    <submittedName>
        <fullName evidence="1">Uncharacterized protein</fullName>
    </submittedName>
</protein>
<dbReference type="Proteomes" id="UP000615446">
    <property type="component" value="Unassembled WGS sequence"/>
</dbReference>
<dbReference type="AlphaFoldDB" id="A0A8H3MDA6"/>
<sequence>MVYLLIERRVATFQQSTRRNVTKSFLLAALSPRREILYILLEETERLISCSLEEISSPGSIFLLLALFPPELFSVVVFVSVLYLSVDEESDVRVSDPWS</sequence>
<dbReference type="EMBL" id="BLAL01000306">
    <property type="protein sequence ID" value="GET02331.1"/>
    <property type="molecule type" value="Genomic_DNA"/>
</dbReference>